<dbReference type="OrthoDB" id="9813021at2"/>
<dbReference type="SUPFAM" id="SSF56112">
    <property type="entry name" value="Protein kinase-like (PK-like)"/>
    <property type="match status" value="1"/>
</dbReference>
<dbReference type="SMART" id="SM00220">
    <property type="entry name" value="S_TKc"/>
    <property type="match status" value="1"/>
</dbReference>
<dbReference type="Proteomes" id="UP000306402">
    <property type="component" value="Unassembled WGS sequence"/>
</dbReference>
<name>A0A5R9KVP9_9BACT</name>
<keyword evidence="3" id="KW-1185">Reference proteome</keyword>
<dbReference type="PROSITE" id="PS50011">
    <property type="entry name" value="PROTEIN_KINASE_DOM"/>
    <property type="match status" value="1"/>
</dbReference>
<dbReference type="PANTHER" id="PTHR44167">
    <property type="entry name" value="OVARIAN-SPECIFIC SERINE/THREONINE-PROTEIN KINASE LOK-RELATED"/>
    <property type="match status" value="1"/>
</dbReference>
<sequence>MEFRDRSLVLSEVGGELVDELNEIVNDGTRYHLKYLSSEFKFSKGGNSNVYALRDSSGRNADFAIKICNYSSPGRNASPHVKRRHGRFMNEIFVLRELKEKGKQNIIQIEFDGVINVDNRDFPYYVMEKADTDLKEYILGNNNLDDSEKVKLCLDIYNSIKELHDEGYYHRDIKPDNVLLSFKGGETATWKLCDLGIVAHREKDYDDIGERIGPIGWLSPEAMNKLLTQKANIGFDCVIDDKSDIFQLGKLFWFIFQGNTPIGQLELDDFICEIVHKDDIFTLIKEMLRYSKEKRADREMIDLFMGDIAKRYAVA</sequence>
<dbReference type="RefSeq" id="WP_138365723.1">
    <property type="nucleotide sequence ID" value="NZ_VCEJ01000004.1"/>
</dbReference>
<evidence type="ECO:0000259" key="1">
    <source>
        <dbReference type="PROSITE" id="PS50011"/>
    </source>
</evidence>
<dbReference type="GO" id="GO:0005737">
    <property type="term" value="C:cytoplasm"/>
    <property type="evidence" value="ECO:0007669"/>
    <property type="project" value="TreeGrafter"/>
</dbReference>
<dbReference type="PANTHER" id="PTHR44167:SF24">
    <property type="entry name" value="SERINE_THREONINE-PROTEIN KINASE CHK2"/>
    <property type="match status" value="1"/>
</dbReference>
<dbReference type="InterPro" id="IPR000719">
    <property type="entry name" value="Prot_kinase_dom"/>
</dbReference>
<gene>
    <name evidence="2" type="ORF">FEN17_12665</name>
</gene>
<dbReference type="GO" id="GO:0005524">
    <property type="term" value="F:ATP binding"/>
    <property type="evidence" value="ECO:0007669"/>
    <property type="project" value="InterPro"/>
</dbReference>
<dbReference type="EMBL" id="VCEJ01000004">
    <property type="protein sequence ID" value="TLV00343.1"/>
    <property type="molecule type" value="Genomic_DNA"/>
</dbReference>
<keyword evidence="2" id="KW-0808">Transferase</keyword>
<evidence type="ECO:0000313" key="3">
    <source>
        <dbReference type="Proteomes" id="UP000306402"/>
    </source>
</evidence>
<dbReference type="Gene3D" id="1.10.510.10">
    <property type="entry name" value="Transferase(Phosphotransferase) domain 1"/>
    <property type="match status" value="1"/>
</dbReference>
<dbReference type="AlphaFoldDB" id="A0A5R9KVP9"/>
<protein>
    <submittedName>
        <fullName evidence="2">Protein kinase family protein</fullName>
    </submittedName>
</protein>
<accession>A0A5R9KVP9</accession>
<reference evidence="2 3" key="1">
    <citation type="submission" date="2019-05" db="EMBL/GenBank/DDBJ databases">
        <authorList>
            <person name="Qu J.-H."/>
        </authorList>
    </citation>
    <scope>NUCLEOTIDE SEQUENCE [LARGE SCALE GENOMIC DNA]</scope>
    <source>
        <strain evidence="2 3">T17</strain>
    </source>
</reference>
<comment type="caution">
    <text evidence="2">The sequence shown here is derived from an EMBL/GenBank/DDBJ whole genome shotgun (WGS) entry which is preliminary data.</text>
</comment>
<dbReference type="Pfam" id="PF00069">
    <property type="entry name" value="Pkinase"/>
    <property type="match status" value="1"/>
</dbReference>
<dbReference type="PROSITE" id="PS00108">
    <property type="entry name" value="PROTEIN_KINASE_ST"/>
    <property type="match status" value="1"/>
</dbReference>
<dbReference type="InterPro" id="IPR008271">
    <property type="entry name" value="Ser/Thr_kinase_AS"/>
</dbReference>
<keyword evidence="2" id="KW-0418">Kinase</keyword>
<organism evidence="2 3">
    <name type="scientific">Dyadobacter luticola</name>
    <dbReference type="NCBI Taxonomy" id="1979387"/>
    <lineage>
        <taxon>Bacteria</taxon>
        <taxon>Pseudomonadati</taxon>
        <taxon>Bacteroidota</taxon>
        <taxon>Cytophagia</taxon>
        <taxon>Cytophagales</taxon>
        <taxon>Spirosomataceae</taxon>
        <taxon>Dyadobacter</taxon>
    </lineage>
</organism>
<feature type="domain" description="Protein kinase" evidence="1">
    <location>
        <begin position="36"/>
        <end position="315"/>
    </location>
</feature>
<dbReference type="GO" id="GO:0004674">
    <property type="term" value="F:protein serine/threonine kinase activity"/>
    <property type="evidence" value="ECO:0007669"/>
    <property type="project" value="TreeGrafter"/>
</dbReference>
<dbReference type="InterPro" id="IPR011009">
    <property type="entry name" value="Kinase-like_dom_sf"/>
</dbReference>
<evidence type="ECO:0000313" key="2">
    <source>
        <dbReference type="EMBL" id="TLV00343.1"/>
    </source>
</evidence>
<proteinExistence type="predicted"/>